<dbReference type="AlphaFoldDB" id="A0A8H6M8W5"/>
<gene>
    <name evidence="2" type="ORF">DFP72DRAFT_1116596</name>
</gene>
<evidence type="ECO:0000313" key="3">
    <source>
        <dbReference type="Proteomes" id="UP000521943"/>
    </source>
</evidence>
<organism evidence="2 3">
    <name type="scientific">Ephemerocybe angulata</name>
    <dbReference type="NCBI Taxonomy" id="980116"/>
    <lineage>
        <taxon>Eukaryota</taxon>
        <taxon>Fungi</taxon>
        <taxon>Dikarya</taxon>
        <taxon>Basidiomycota</taxon>
        <taxon>Agaricomycotina</taxon>
        <taxon>Agaricomycetes</taxon>
        <taxon>Agaricomycetidae</taxon>
        <taxon>Agaricales</taxon>
        <taxon>Agaricineae</taxon>
        <taxon>Psathyrellaceae</taxon>
        <taxon>Ephemerocybe</taxon>
    </lineage>
</organism>
<feature type="compositionally biased region" description="Polar residues" evidence="1">
    <location>
        <begin position="103"/>
        <end position="113"/>
    </location>
</feature>
<dbReference type="EMBL" id="JACGCI010000026">
    <property type="protein sequence ID" value="KAF6756396.1"/>
    <property type="molecule type" value="Genomic_DNA"/>
</dbReference>
<protein>
    <submittedName>
        <fullName evidence="2">Uncharacterized protein</fullName>
    </submittedName>
</protein>
<name>A0A8H6M8W5_9AGAR</name>
<comment type="caution">
    <text evidence="2">The sequence shown here is derived from an EMBL/GenBank/DDBJ whole genome shotgun (WGS) entry which is preliminary data.</text>
</comment>
<sequence length="225" mass="24222">MILEIVISEKFSQSPYPATQNTPTTPLPDLLAVLPYQPSLPIQSVAISKEFLSRSTSFPSGDGTTTPPSVHSLFFASQHPIPPPQSPGNSEERRVETQDEPSHSNSHPNYSTAAWTNTAHFGGGMGAIYEHRACSSEGDGTETVFVTVSVPFNLTPRSSYPHAIVIPSEFTVRQQNTERFKQRVAVGDETGGGGNDHGTRVLIASRTQPRPQACFRGSAAHLVPG</sequence>
<evidence type="ECO:0000256" key="1">
    <source>
        <dbReference type="SAM" id="MobiDB-lite"/>
    </source>
</evidence>
<keyword evidence="3" id="KW-1185">Reference proteome</keyword>
<dbReference type="Proteomes" id="UP000521943">
    <property type="component" value="Unassembled WGS sequence"/>
</dbReference>
<feature type="compositionally biased region" description="Polar residues" evidence="1">
    <location>
        <begin position="55"/>
        <end position="69"/>
    </location>
</feature>
<feature type="compositionally biased region" description="Basic and acidic residues" evidence="1">
    <location>
        <begin position="90"/>
        <end position="102"/>
    </location>
</feature>
<dbReference type="OrthoDB" id="10610194at2759"/>
<accession>A0A8H6M8W5</accession>
<feature type="region of interest" description="Disordered" evidence="1">
    <location>
        <begin position="55"/>
        <end position="113"/>
    </location>
</feature>
<reference evidence="2 3" key="1">
    <citation type="submission" date="2020-07" db="EMBL/GenBank/DDBJ databases">
        <title>Comparative genomics of pyrophilous fungi reveals a link between fire events and developmental genes.</title>
        <authorList>
            <consortium name="DOE Joint Genome Institute"/>
            <person name="Steindorff A.S."/>
            <person name="Carver A."/>
            <person name="Calhoun S."/>
            <person name="Stillman K."/>
            <person name="Liu H."/>
            <person name="Lipzen A."/>
            <person name="Pangilinan J."/>
            <person name="Labutti K."/>
            <person name="Bruns T.D."/>
            <person name="Grigoriev I.V."/>
        </authorList>
    </citation>
    <scope>NUCLEOTIDE SEQUENCE [LARGE SCALE GENOMIC DNA]</scope>
    <source>
        <strain evidence="2 3">CBS 144469</strain>
    </source>
</reference>
<proteinExistence type="predicted"/>
<evidence type="ECO:0000313" key="2">
    <source>
        <dbReference type="EMBL" id="KAF6756396.1"/>
    </source>
</evidence>